<dbReference type="OrthoDB" id="9806869at2"/>
<comment type="caution">
    <text evidence="1">The sequence shown here is derived from an EMBL/GenBank/DDBJ whole genome shotgun (WGS) entry which is preliminary data.</text>
</comment>
<dbReference type="EMBL" id="RQGF01000043">
    <property type="protein sequence ID" value="TGL57633.1"/>
    <property type="molecule type" value="Genomic_DNA"/>
</dbReference>
<name>A0A4R9JX70_9LEPT</name>
<keyword evidence="2" id="KW-1185">Reference proteome</keyword>
<reference evidence="1" key="1">
    <citation type="journal article" date="2019" name="PLoS Negl. Trop. Dis.">
        <title>Revisiting the worldwide diversity of Leptospira species in the environment.</title>
        <authorList>
            <person name="Vincent A.T."/>
            <person name="Schiettekatte O."/>
            <person name="Bourhy P."/>
            <person name="Veyrier F.J."/>
            <person name="Picardeau M."/>
        </authorList>
    </citation>
    <scope>NUCLEOTIDE SEQUENCE [LARGE SCALE GENOMIC DNA]</scope>
    <source>
        <strain evidence="1">201702455</strain>
    </source>
</reference>
<dbReference type="InterPro" id="IPR011604">
    <property type="entry name" value="PDDEXK-like_dom_sf"/>
</dbReference>
<dbReference type="InterPro" id="IPR026350">
    <property type="entry name" value="GxxExxY"/>
</dbReference>
<sequence>MKDLQINEITEIIIGSALKIHKDIGPGLFESIYEFILEKELQKQNLLIDRQKSITFQYEDIILKNAFRIDLLVEKQVIVEVKSVEKLLPIHAKQTLTYLRLMNLQYGLLINFNETLLKNGITRLVNGYRENPQ</sequence>
<dbReference type="Pfam" id="PF13366">
    <property type="entry name" value="PDDEXK_3"/>
    <property type="match status" value="1"/>
</dbReference>
<dbReference type="NCBIfam" id="TIGR04256">
    <property type="entry name" value="GxxExxY"/>
    <property type="match status" value="1"/>
</dbReference>
<evidence type="ECO:0000313" key="2">
    <source>
        <dbReference type="Proteomes" id="UP000297762"/>
    </source>
</evidence>
<organism evidence="1 2">
    <name type="scientific">Leptospira sarikeiensis</name>
    <dbReference type="NCBI Taxonomy" id="2484943"/>
    <lineage>
        <taxon>Bacteria</taxon>
        <taxon>Pseudomonadati</taxon>
        <taxon>Spirochaetota</taxon>
        <taxon>Spirochaetia</taxon>
        <taxon>Leptospirales</taxon>
        <taxon>Leptospiraceae</taxon>
        <taxon>Leptospira</taxon>
    </lineage>
</organism>
<dbReference type="RefSeq" id="WP_135651532.1">
    <property type="nucleotide sequence ID" value="NZ_RQGF01000043.1"/>
</dbReference>
<proteinExistence type="predicted"/>
<dbReference type="Proteomes" id="UP000297762">
    <property type="component" value="Unassembled WGS sequence"/>
</dbReference>
<dbReference type="Gene3D" id="3.90.320.10">
    <property type="match status" value="1"/>
</dbReference>
<dbReference type="AlphaFoldDB" id="A0A4R9JX70"/>
<gene>
    <name evidence="1" type="ORF">EHQ64_19770</name>
</gene>
<accession>A0A4R9JX70</accession>
<evidence type="ECO:0000313" key="1">
    <source>
        <dbReference type="EMBL" id="TGL57633.1"/>
    </source>
</evidence>
<protein>
    <submittedName>
        <fullName evidence="1">GxxExxY protein</fullName>
    </submittedName>
</protein>